<proteinExistence type="predicted"/>
<feature type="transmembrane region" description="Helical" evidence="2">
    <location>
        <begin position="219"/>
        <end position="241"/>
    </location>
</feature>
<keyword evidence="2" id="KW-0472">Membrane</keyword>
<feature type="region of interest" description="Disordered" evidence="1">
    <location>
        <begin position="298"/>
        <end position="347"/>
    </location>
</feature>
<evidence type="ECO:0000313" key="3">
    <source>
        <dbReference type="EMBL" id="HIV25201.1"/>
    </source>
</evidence>
<dbReference type="Proteomes" id="UP000824169">
    <property type="component" value="Unassembled WGS sequence"/>
</dbReference>
<dbReference type="EMBL" id="DVOO01000015">
    <property type="protein sequence ID" value="HIV25201.1"/>
    <property type="molecule type" value="Genomic_DNA"/>
</dbReference>
<dbReference type="AlphaFoldDB" id="A0A9D1P2C2"/>
<feature type="transmembrane region" description="Helical" evidence="2">
    <location>
        <begin position="188"/>
        <end position="207"/>
    </location>
</feature>
<feature type="transmembrane region" description="Helical" evidence="2">
    <location>
        <begin position="51"/>
        <end position="77"/>
    </location>
</feature>
<accession>A0A9D1P2C2</accession>
<reference evidence="3" key="2">
    <citation type="journal article" date="2021" name="PeerJ">
        <title>Extensive microbial diversity within the chicken gut microbiome revealed by metagenomics and culture.</title>
        <authorList>
            <person name="Gilroy R."/>
            <person name="Ravi A."/>
            <person name="Getino M."/>
            <person name="Pursley I."/>
            <person name="Horton D.L."/>
            <person name="Alikhan N.F."/>
            <person name="Baker D."/>
            <person name="Gharbi K."/>
            <person name="Hall N."/>
            <person name="Watson M."/>
            <person name="Adriaenssens E.M."/>
            <person name="Foster-Nyarko E."/>
            <person name="Jarju S."/>
            <person name="Secka A."/>
            <person name="Antonio M."/>
            <person name="Oren A."/>
            <person name="Chaudhuri R.R."/>
            <person name="La Ragione R."/>
            <person name="Hildebrand F."/>
            <person name="Pallen M.J."/>
        </authorList>
    </citation>
    <scope>NUCLEOTIDE SEQUENCE</scope>
    <source>
        <strain evidence="3">CHK188-20938</strain>
    </source>
</reference>
<feature type="compositionally biased region" description="Basic and acidic residues" evidence="1">
    <location>
        <begin position="325"/>
        <end position="347"/>
    </location>
</feature>
<protein>
    <submittedName>
        <fullName evidence="3">Uncharacterized protein</fullName>
    </submittedName>
</protein>
<name>A0A9D1P2C2_9FIRM</name>
<feature type="transmembrane region" description="Helical" evidence="2">
    <location>
        <begin position="21"/>
        <end position="45"/>
    </location>
</feature>
<feature type="transmembrane region" description="Helical" evidence="2">
    <location>
        <begin position="247"/>
        <end position="266"/>
    </location>
</feature>
<evidence type="ECO:0000313" key="4">
    <source>
        <dbReference type="Proteomes" id="UP000824169"/>
    </source>
</evidence>
<sequence length="347" mass="37104">MTKIDELRKRLEIFYAQYDIYVLPALKFLLGLFVYLGINSLLGYMEQLDNIFVVLVLALISAVLPLNGIVVFGFLLCTAHCFGLGLEVGACAAILYLLMALLYFRFVPGDALALVLTPAAFFLRIPAAVPLGLGMLRGPVSALSAALGVVSWQFIDVVRRSVAPLYEGEGANALDIIESLGNGLFRDVRLWVLVLASAAAALIVSSVRKLDIDRAETISAAVGCAVYLVIILVGGMFAGAFAPVPVIVAGTAGAGVIAWFLAVFVYQPDYAGSSRLKFEDDEYYYFVRAVPKRGAARRQGIPRSTGGGLVSDGDFGETEELSAGAEKDGAGPEVDYGEKLEETLKDL</sequence>
<keyword evidence="2" id="KW-1133">Transmembrane helix</keyword>
<reference evidence="3" key="1">
    <citation type="submission" date="2020-10" db="EMBL/GenBank/DDBJ databases">
        <authorList>
            <person name="Gilroy R."/>
        </authorList>
    </citation>
    <scope>NUCLEOTIDE SEQUENCE</scope>
    <source>
        <strain evidence="3">CHK188-20938</strain>
    </source>
</reference>
<evidence type="ECO:0000256" key="2">
    <source>
        <dbReference type="SAM" id="Phobius"/>
    </source>
</evidence>
<keyword evidence="2" id="KW-0812">Transmembrane</keyword>
<comment type="caution">
    <text evidence="3">The sequence shown here is derived from an EMBL/GenBank/DDBJ whole genome shotgun (WGS) entry which is preliminary data.</text>
</comment>
<organism evidence="3 4">
    <name type="scientific">Candidatus Scatomonas pullistercoris</name>
    <dbReference type="NCBI Taxonomy" id="2840920"/>
    <lineage>
        <taxon>Bacteria</taxon>
        <taxon>Bacillati</taxon>
        <taxon>Bacillota</taxon>
        <taxon>Clostridia</taxon>
        <taxon>Lachnospirales</taxon>
        <taxon>Lachnospiraceae</taxon>
        <taxon>Lachnospiraceae incertae sedis</taxon>
        <taxon>Candidatus Scatomonas</taxon>
    </lineage>
</organism>
<gene>
    <name evidence="3" type="ORF">IAB71_05345</name>
</gene>
<evidence type="ECO:0000256" key="1">
    <source>
        <dbReference type="SAM" id="MobiDB-lite"/>
    </source>
</evidence>
<feature type="transmembrane region" description="Helical" evidence="2">
    <location>
        <begin position="84"/>
        <end position="105"/>
    </location>
</feature>